<keyword evidence="11" id="KW-0966">Cell projection</keyword>
<dbReference type="PANTHER" id="PTHR38766:SF1">
    <property type="entry name" value="FLAGELLAR PROTEIN FLIO"/>
    <property type="match status" value="1"/>
</dbReference>
<organism evidence="11 12">
    <name type="scientific">Marinagarivorans cellulosilyticus</name>
    <dbReference type="NCBI Taxonomy" id="2721545"/>
    <lineage>
        <taxon>Bacteria</taxon>
        <taxon>Pseudomonadati</taxon>
        <taxon>Pseudomonadota</taxon>
        <taxon>Gammaproteobacteria</taxon>
        <taxon>Cellvibrionales</taxon>
        <taxon>Cellvibrionaceae</taxon>
        <taxon>Marinagarivorans</taxon>
    </lineage>
</organism>
<feature type="signal peptide" evidence="10">
    <location>
        <begin position="1"/>
        <end position="21"/>
    </location>
</feature>
<gene>
    <name evidence="11" type="ORF">MARGE09_P3150</name>
</gene>
<dbReference type="EMBL" id="AP023086">
    <property type="protein sequence ID" value="BCD98949.1"/>
    <property type="molecule type" value="Genomic_DNA"/>
</dbReference>
<keyword evidence="11" id="KW-0969">Cilium</keyword>
<protein>
    <submittedName>
        <fullName evidence="11">Flagellar protein FliO/FliZ</fullName>
    </submittedName>
</protein>
<dbReference type="AlphaFoldDB" id="A0AAN1WJX6"/>
<evidence type="ECO:0000256" key="3">
    <source>
        <dbReference type="ARBA" id="ARBA00022475"/>
    </source>
</evidence>
<keyword evidence="7" id="KW-0975">Bacterial flagellum</keyword>
<comment type="subcellular location">
    <subcellularLocation>
        <location evidence="1">Bacterial flagellum basal body</location>
    </subcellularLocation>
    <subcellularLocation>
        <location evidence="2">Cell membrane</location>
    </subcellularLocation>
</comment>
<evidence type="ECO:0000313" key="12">
    <source>
        <dbReference type="Proteomes" id="UP001320119"/>
    </source>
</evidence>
<sequence length="192" mass="20207">MTKFIVFIVMLSLTGHCIAQATPVLATEQVNLAVDPLVARGLPENTAMAEDINTTALASPLGNKKETGNALATSGLSPARSIIKVLGALMVVLLVIVVVAGLLKRTGFTALKRGKQLVLRETLNVGAKERLVVVDFAGESLLIGVASGNVNLVKAVPMLGFDSSELPSPHLGAKTAMDFQHKLNEFLLKGQK</sequence>
<evidence type="ECO:0000256" key="5">
    <source>
        <dbReference type="ARBA" id="ARBA00022989"/>
    </source>
</evidence>
<evidence type="ECO:0000256" key="10">
    <source>
        <dbReference type="SAM" id="SignalP"/>
    </source>
</evidence>
<dbReference type="KEGG" id="marq:MARGE09_P3150"/>
<keyword evidence="5 9" id="KW-1133">Transmembrane helix</keyword>
<accession>A0AAN1WJX6</accession>
<evidence type="ECO:0000256" key="2">
    <source>
        <dbReference type="ARBA" id="ARBA00004236"/>
    </source>
</evidence>
<reference evidence="11 12" key="1">
    <citation type="journal article" date="2022" name="IScience">
        <title>An ultrasensitive nanofiber-based assay for enzymatic hydrolysis and deep-sea microbial degradation of cellulose.</title>
        <authorList>
            <person name="Tsudome M."/>
            <person name="Tachioka M."/>
            <person name="Miyazaki M."/>
            <person name="Uchimura K."/>
            <person name="Tsuda M."/>
            <person name="Takaki Y."/>
            <person name="Deguchi S."/>
        </authorList>
    </citation>
    <scope>NUCLEOTIDE SEQUENCE [LARGE SCALE GENOMIC DNA]</scope>
    <source>
        <strain evidence="11 12">GE09</strain>
    </source>
</reference>
<dbReference type="GO" id="GO:0044781">
    <property type="term" value="P:bacterial-type flagellum organization"/>
    <property type="evidence" value="ECO:0007669"/>
    <property type="project" value="InterPro"/>
</dbReference>
<keyword evidence="3" id="KW-1003">Cell membrane</keyword>
<dbReference type="RefSeq" id="WP_236983712.1">
    <property type="nucleotide sequence ID" value="NZ_AP023086.1"/>
</dbReference>
<evidence type="ECO:0000256" key="9">
    <source>
        <dbReference type="SAM" id="Phobius"/>
    </source>
</evidence>
<evidence type="ECO:0000256" key="6">
    <source>
        <dbReference type="ARBA" id="ARBA00023136"/>
    </source>
</evidence>
<dbReference type="PANTHER" id="PTHR38766">
    <property type="entry name" value="FLAGELLAR PROTEIN FLIO"/>
    <property type="match status" value="1"/>
</dbReference>
<dbReference type="GO" id="GO:0005886">
    <property type="term" value="C:plasma membrane"/>
    <property type="evidence" value="ECO:0007669"/>
    <property type="project" value="UniProtKB-SubCell"/>
</dbReference>
<proteinExistence type="inferred from homology"/>
<evidence type="ECO:0000313" key="11">
    <source>
        <dbReference type="EMBL" id="BCD98949.1"/>
    </source>
</evidence>
<dbReference type="Proteomes" id="UP001320119">
    <property type="component" value="Chromosome"/>
</dbReference>
<dbReference type="InterPro" id="IPR022781">
    <property type="entry name" value="Flagellar_biosynth_FliO"/>
</dbReference>
<keyword evidence="12" id="KW-1185">Reference proteome</keyword>
<evidence type="ECO:0000256" key="8">
    <source>
        <dbReference type="ARBA" id="ARBA00037937"/>
    </source>
</evidence>
<feature type="transmembrane region" description="Helical" evidence="9">
    <location>
        <begin position="82"/>
        <end position="103"/>
    </location>
</feature>
<comment type="similarity">
    <text evidence="8">Belongs to the FliO/MopB family.</text>
</comment>
<keyword evidence="10" id="KW-0732">Signal</keyword>
<evidence type="ECO:0000256" key="7">
    <source>
        <dbReference type="ARBA" id="ARBA00023143"/>
    </source>
</evidence>
<dbReference type="GO" id="GO:0009425">
    <property type="term" value="C:bacterial-type flagellum basal body"/>
    <property type="evidence" value="ECO:0007669"/>
    <property type="project" value="UniProtKB-SubCell"/>
</dbReference>
<dbReference type="InterPro" id="IPR052205">
    <property type="entry name" value="FliO/MopB"/>
</dbReference>
<feature type="chain" id="PRO_5042835797" evidence="10">
    <location>
        <begin position="22"/>
        <end position="192"/>
    </location>
</feature>
<keyword evidence="4 9" id="KW-0812">Transmembrane</keyword>
<evidence type="ECO:0000256" key="1">
    <source>
        <dbReference type="ARBA" id="ARBA00004117"/>
    </source>
</evidence>
<evidence type="ECO:0000256" key="4">
    <source>
        <dbReference type="ARBA" id="ARBA00022692"/>
    </source>
</evidence>
<name>A0AAN1WJX6_9GAMM</name>
<dbReference type="Pfam" id="PF04347">
    <property type="entry name" value="FliO"/>
    <property type="match status" value="1"/>
</dbReference>
<keyword evidence="11" id="KW-0282">Flagellum</keyword>
<keyword evidence="6 9" id="KW-0472">Membrane</keyword>